<dbReference type="Gene3D" id="2.120.10.30">
    <property type="entry name" value="TolB, C-terminal domain"/>
    <property type="match status" value="3"/>
</dbReference>
<accession>A0A4U5LUX9</accession>
<dbReference type="STRING" id="34508.A0A4U5LUX9"/>
<dbReference type="EMBL" id="AZBU02000012">
    <property type="protein sequence ID" value="TKR59931.1"/>
    <property type="molecule type" value="Genomic_DNA"/>
</dbReference>
<dbReference type="Proteomes" id="UP000298663">
    <property type="component" value="Unassembled WGS sequence"/>
</dbReference>
<keyword evidence="3" id="KW-1185">Reference proteome</keyword>
<evidence type="ECO:0000313" key="3">
    <source>
        <dbReference type="Proteomes" id="UP000298663"/>
    </source>
</evidence>
<gene>
    <name evidence="2" type="ORF">L596_029537</name>
</gene>
<dbReference type="PANTHER" id="PTHR36842:SF1">
    <property type="entry name" value="PROTEIN TOLB"/>
    <property type="match status" value="1"/>
</dbReference>
<reference evidence="2 3" key="1">
    <citation type="journal article" date="2015" name="Genome Biol.">
        <title>Comparative genomics of Steinernema reveals deeply conserved gene regulatory networks.</title>
        <authorList>
            <person name="Dillman A.R."/>
            <person name="Macchietto M."/>
            <person name="Porter C.F."/>
            <person name="Rogers A."/>
            <person name="Williams B."/>
            <person name="Antoshechkin I."/>
            <person name="Lee M.M."/>
            <person name="Goodwin Z."/>
            <person name="Lu X."/>
            <person name="Lewis E.E."/>
            <person name="Goodrich-Blair H."/>
            <person name="Stock S.P."/>
            <person name="Adams B.J."/>
            <person name="Sternberg P.W."/>
            <person name="Mortazavi A."/>
        </authorList>
    </citation>
    <scope>NUCLEOTIDE SEQUENCE [LARGE SCALE GENOMIC DNA]</scope>
    <source>
        <strain evidence="2 3">ALL</strain>
    </source>
</reference>
<sequence length="528" mass="59801">MSRIVRIVNTLKPHFFSIYRTDRHGNIRRRLATRSTHPAISPDSSTVIYNYKNQIYSMKTKNGKNKTQLTMFPLYGSKRDLHFGPQGHHIYFTQEKSGQKVCYKMNSNGTNLESLGICKHHWKGIKDVIPTKSKVLYVSPEGDQVVYTDSMREGIFVYQEGPDAHFYEHRVERPTLKPFPGEKHFENIRQLTFGGQNAEGYFSFDDQSIVLQAAGSSRYGTTCDQIYRLELNPTPTPSTPLSRLSTGLGACTCAYFHPDGETTIHASTFLSATFDKHTGNSCPPKKCQSKEAQTDNVLKKLCNTSYVWDLFPDYDIFKVNKYGNIIAQLTDAPGYDAEGAVSPDGRRIVFTSLRSGDPELWIMDFDGNNKRQLTHSLGYDGGPFFSPDGTKIGFRASRPSTVEEIDKYKLLLNYNLVEPLAMELFTINVDGTGMRQITKLGRSNWAPFYLSDNRRIIFSSNFNATSFGAFDLYVINEDGTGLERVTYNEKGFDAFPMMSHRGDKLIWGSSRNGRDPTELNLFLADWVN</sequence>
<dbReference type="PANTHER" id="PTHR36842">
    <property type="entry name" value="PROTEIN TOLB HOMOLOG"/>
    <property type="match status" value="1"/>
</dbReference>
<comment type="similarity">
    <text evidence="1">Belongs to the TolB family.</text>
</comment>
<dbReference type="SUPFAM" id="SSF82171">
    <property type="entry name" value="DPP6 N-terminal domain-like"/>
    <property type="match status" value="1"/>
</dbReference>
<dbReference type="Pfam" id="PF07676">
    <property type="entry name" value="PD40"/>
    <property type="match status" value="3"/>
</dbReference>
<evidence type="ECO:0000313" key="2">
    <source>
        <dbReference type="EMBL" id="TKR59931.1"/>
    </source>
</evidence>
<name>A0A4U5LUX9_STECR</name>
<evidence type="ECO:0000256" key="1">
    <source>
        <dbReference type="ARBA" id="ARBA00009820"/>
    </source>
</evidence>
<proteinExistence type="inferred from homology"/>
<evidence type="ECO:0008006" key="4">
    <source>
        <dbReference type="Google" id="ProtNLM"/>
    </source>
</evidence>
<dbReference type="InterPro" id="IPR011042">
    <property type="entry name" value="6-blade_b-propeller_TolB-like"/>
</dbReference>
<dbReference type="AlphaFoldDB" id="A0A4U5LUX9"/>
<organism evidence="2 3">
    <name type="scientific">Steinernema carpocapsae</name>
    <name type="common">Entomopathogenic nematode</name>
    <dbReference type="NCBI Taxonomy" id="34508"/>
    <lineage>
        <taxon>Eukaryota</taxon>
        <taxon>Metazoa</taxon>
        <taxon>Ecdysozoa</taxon>
        <taxon>Nematoda</taxon>
        <taxon>Chromadorea</taxon>
        <taxon>Rhabditida</taxon>
        <taxon>Tylenchina</taxon>
        <taxon>Panagrolaimomorpha</taxon>
        <taxon>Strongyloidoidea</taxon>
        <taxon>Steinernematidae</taxon>
        <taxon>Steinernema</taxon>
    </lineage>
</organism>
<dbReference type="OrthoDB" id="43744at2759"/>
<comment type="caution">
    <text evidence="2">The sequence shown here is derived from an EMBL/GenBank/DDBJ whole genome shotgun (WGS) entry which is preliminary data.</text>
</comment>
<dbReference type="InterPro" id="IPR011659">
    <property type="entry name" value="WD40"/>
</dbReference>
<protein>
    <recommendedName>
        <fullName evidence="4">Dipeptidylpeptidase IV N-terminal domain-containing protein</fullName>
    </recommendedName>
</protein>
<reference evidence="2 3" key="2">
    <citation type="journal article" date="2019" name="G3 (Bethesda)">
        <title>Hybrid Assembly of the Genome of the Entomopathogenic Nematode Steinernema carpocapsae Identifies the X-Chromosome.</title>
        <authorList>
            <person name="Serra L."/>
            <person name="Macchietto M."/>
            <person name="Macias-Munoz A."/>
            <person name="McGill C.J."/>
            <person name="Rodriguez I.M."/>
            <person name="Rodriguez B."/>
            <person name="Murad R."/>
            <person name="Mortazavi A."/>
        </authorList>
    </citation>
    <scope>NUCLEOTIDE SEQUENCE [LARGE SCALE GENOMIC DNA]</scope>
    <source>
        <strain evidence="2 3">ALL</strain>
    </source>
</reference>